<dbReference type="InterPro" id="IPR051448">
    <property type="entry name" value="CdaR-like_regulators"/>
</dbReference>
<dbReference type="InterPro" id="IPR025736">
    <property type="entry name" value="PucR_C-HTH_dom"/>
</dbReference>
<dbReference type="InterPro" id="IPR012914">
    <property type="entry name" value="PucR_dom"/>
</dbReference>
<feature type="domain" description="PucR C-terminal helix-turn-helix" evidence="2">
    <location>
        <begin position="424"/>
        <end position="482"/>
    </location>
</feature>
<gene>
    <name evidence="3" type="ORF">O4220_12685</name>
</gene>
<accession>A0ABT4MEI5</accession>
<dbReference type="Gene3D" id="1.10.10.2840">
    <property type="entry name" value="PucR C-terminal helix-turn-helix domain"/>
    <property type="match status" value="1"/>
</dbReference>
<evidence type="ECO:0000259" key="2">
    <source>
        <dbReference type="Pfam" id="PF13556"/>
    </source>
</evidence>
<dbReference type="Pfam" id="PF13556">
    <property type="entry name" value="HTH_30"/>
    <property type="match status" value="1"/>
</dbReference>
<dbReference type="Proteomes" id="UP001081071">
    <property type="component" value="Unassembled WGS sequence"/>
</dbReference>
<sequence>MISVDRLTSVPSLGLSYLAGTAGGARLVTWAHACDLPDPWEWVDAGDLMMTTGGGMPVTEEAQIDWITRLIDSKVSALVIAREPHAPEVSSALLAVAENRRFPILAASFDLHFVALARTVIESAVEGERYRIATITRLYDVYWQSLHARGSFDDRVSTLEGATGLTLEVRDTSSGDCIARGRNSARATATHSDVSVAKRSSPEVSVPVPGSGDAVLVAGSARVDPASDRVLLQHIAGLIALELEHDAVRRDSLRASGQDLLLGLLDGSIAPSAVWPELRHRGMPGPVVAVCWTSPESSPLAHESVHLDTRLQRSAPLLTYRSPMLIAIAPHDVELLSALASKLAPNCVVGLSAPLKPSGDVAESVRQAQIAASRATSMGVTAVSYDELEGNSGVFPRSVEDTRRLVVRVLGPLVTHDAASDGELVESVRVFLANDSNWQRSADQLGVHRQTLVYRLKKVEQLTELKVTSTKGSALLWLAFEAADQARLSVSELVESA</sequence>
<reference evidence="3" key="1">
    <citation type="submission" date="2022-12" db="EMBL/GenBank/DDBJ databases">
        <authorList>
            <person name="Krivoruchko A.V."/>
            <person name="Elkin A."/>
        </authorList>
    </citation>
    <scope>NUCLEOTIDE SEQUENCE</scope>
    <source>
        <strain evidence="3">IEGM 1391</strain>
    </source>
</reference>
<evidence type="ECO:0000259" key="1">
    <source>
        <dbReference type="Pfam" id="PF07905"/>
    </source>
</evidence>
<dbReference type="PANTHER" id="PTHR33744:SF1">
    <property type="entry name" value="DNA-BINDING TRANSCRIPTIONAL ACTIVATOR ADER"/>
    <property type="match status" value="1"/>
</dbReference>
<organism evidence="3 4">
    <name type="scientific">Rhodococcus ruber</name>
    <dbReference type="NCBI Taxonomy" id="1830"/>
    <lineage>
        <taxon>Bacteria</taxon>
        <taxon>Bacillati</taxon>
        <taxon>Actinomycetota</taxon>
        <taxon>Actinomycetes</taxon>
        <taxon>Mycobacteriales</taxon>
        <taxon>Nocardiaceae</taxon>
        <taxon>Rhodococcus</taxon>
    </lineage>
</organism>
<dbReference type="RefSeq" id="WP_269604715.1">
    <property type="nucleotide sequence ID" value="NZ_JAPWIJ010000005.1"/>
</dbReference>
<dbReference type="EMBL" id="JAPWIJ010000005">
    <property type="protein sequence ID" value="MCZ4519372.1"/>
    <property type="molecule type" value="Genomic_DNA"/>
</dbReference>
<feature type="domain" description="Purine catabolism PurC-like" evidence="1">
    <location>
        <begin position="10"/>
        <end position="122"/>
    </location>
</feature>
<dbReference type="PANTHER" id="PTHR33744">
    <property type="entry name" value="CARBOHYDRATE DIACID REGULATOR"/>
    <property type="match status" value="1"/>
</dbReference>
<proteinExistence type="predicted"/>
<evidence type="ECO:0000313" key="3">
    <source>
        <dbReference type="EMBL" id="MCZ4519372.1"/>
    </source>
</evidence>
<keyword evidence="4" id="KW-1185">Reference proteome</keyword>
<evidence type="ECO:0000313" key="4">
    <source>
        <dbReference type="Proteomes" id="UP001081071"/>
    </source>
</evidence>
<dbReference type="InterPro" id="IPR042070">
    <property type="entry name" value="PucR_C-HTH_sf"/>
</dbReference>
<comment type="caution">
    <text evidence="3">The sequence shown here is derived from an EMBL/GenBank/DDBJ whole genome shotgun (WGS) entry which is preliminary data.</text>
</comment>
<protein>
    <submittedName>
        <fullName evidence="3">PucR family transcriptional regulator ligand-binding domain-containing protein</fullName>
    </submittedName>
</protein>
<dbReference type="Pfam" id="PF07905">
    <property type="entry name" value="PucR"/>
    <property type="match status" value="1"/>
</dbReference>
<name>A0ABT4MEI5_9NOCA</name>